<feature type="transmembrane region" description="Helical" evidence="1">
    <location>
        <begin position="12"/>
        <end position="30"/>
    </location>
</feature>
<comment type="caution">
    <text evidence="2">The sequence shown here is derived from an EMBL/GenBank/DDBJ whole genome shotgun (WGS) entry which is preliminary data.</text>
</comment>
<dbReference type="Proteomes" id="UP001208570">
    <property type="component" value="Unassembled WGS sequence"/>
</dbReference>
<dbReference type="AlphaFoldDB" id="A0AAD9IT81"/>
<dbReference type="EMBL" id="JAODUP010001412">
    <property type="protein sequence ID" value="KAK2140269.1"/>
    <property type="molecule type" value="Genomic_DNA"/>
</dbReference>
<gene>
    <name evidence="2" type="ORF">LSH36_1413g00015</name>
</gene>
<evidence type="ECO:0000256" key="1">
    <source>
        <dbReference type="SAM" id="Phobius"/>
    </source>
</evidence>
<proteinExistence type="predicted"/>
<evidence type="ECO:0000313" key="3">
    <source>
        <dbReference type="Proteomes" id="UP001208570"/>
    </source>
</evidence>
<keyword evidence="1" id="KW-0472">Membrane</keyword>
<reference evidence="2" key="1">
    <citation type="journal article" date="2023" name="Mol. Biol. Evol.">
        <title>Third-Generation Sequencing Reveals the Adaptive Role of the Epigenome in Three Deep-Sea Polychaetes.</title>
        <authorList>
            <person name="Perez M."/>
            <person name="Aroh O."/>
            <person name="Sun Y."/>
            <person name="Lan Y."/>
            <person name="Juniper S.K."/>
            <person name="Young C.R."/>
            <person name="Angers B."/>
            <person name="Qian P.Y."/>
        </authorList>
    </citation>
    <scope>NUCLEOTIDE SEQUENCE</scope>
    <source>
        <strain evidence="2">P08H-3</strain>
    </source>
</reference>
<accession>A0AAD9IT81</accession>
<sequence length="504" mass="57746">MAKCKRLSPRALIRLMIILVIYVVLLRLHVFRQYHVTERFHRLVPDHARVNFSELAAPDLNNSEPYLASASAGIKSGVGIYPQSEFFYGPLHDDPWQDDTEVLFTEGDSTVLNLDSRRWDAVDLNTINMKEVLATISQSQRALVQCRNDVTLITTRQPIRSLFGGESVVAIGELDRNVSDYAVFGVGLETLDNPRAMSYLFYGPLSTMAWRRIGHGTIVIVADKLDSWLAKPLHRLVLKHLCDVHAVVVFLATPRRNAVMISQTSRIFASVVVRRLLDLSAAPLDYDPYIVTTDVDLWAFKRDMFTSEIDGGELTSSPEIVLLNHGCCAWFVHGNVRQKMYPLTYVRMSSATWWKIIRMNTNMTDSDELSTGSILAVFRQEFGSLADEPVQKGQNAGWFLDQHLLSYWINEYINVNGRQWVMFGSRTGMRLDRIQWPERVSSTTFEYTFDVHLPKLRSGAGWPRVLVLLQFMYGVNTDEYKWCTQYRDRFVSLLPPQMFEVIEE</sequence>
<evidence type="ECO:0000313" key="2">
    <source>
        <dbReference type="EMBL" id="KAK2140269.1"/>
    </source>
</evidence>
<organism evidence="2 3">
    <name type="scientific">Paralvinella palmiformis</name>
    <dbReference type="NCBI Taxonomy" id="53620"/>
    <lineage>
        <taxon>Eukaryota</taxon>
        <taxon>Metazoa</taxon>
        <taxon>Spiralia</taxon>
        <taxon>Lophotrochozoa</taxon>
        <taxon>Annelida</taxon>
        <taxon>Polychaeta</taxon>
        <taxon>Sedentaria</taxon>
        <taxon>Canalipalpata</taxon>
        <taxon>Terebellida</taxon>
        <taxon>Terebelliformia</taxon>
        <taxon>Alvinellidae</taxon>
        <taxon>Paralvinella</taxon>
    </lineage>
</organism>
<keyword evidence="1" id="KW-0812">Transmembrane</keyword>
<keyword evidence="3" id="KW-1185">Reference proteome</keyword>
<name>A0AAD9IT81_9ANNE</name>
<protein>
    <submittedName>
        <fullName evidence="2">Uncharacterized protein</fullName>
    </submittedName>
</protein>
<keyword evidence="1" id="KW-1133">Transmembrane helix</keyword>